<sequence>MANLSFLCFPIPSDSEIETITDSTTSTRRFLDEQEEVFFNFLFNVLGGD</sequence>
<dbReference type="Proteomes" id="UP000265703">
    <property type="component" value="Unassembled WGS sequence"/>
</dbReference>
<protein>
    <submittedName>
        <fullName evidence="1">Uncharacterized protein</fullName>
    </submittedName>
</protein>
<evidence type="ECO:0000313" key="2">
    <source>
        <dbReference type="Proteomes" id="UP000265703"/>
    </source>
</evidence>
<gene>
    <name evidence="1" type="ORF">C1645_838269</name>
</gene>
<organism evidence="1 2">
    <name type="scientific">Glomus cerebriforme</name>
    <dbReference type="NCBI Taxonomy" id="658196"/>
    <lineage>
        <taxon>Eukaryota</taxon>
        <taxon>Fungi</taxon>
        <taxon>Fungi incertae sedis</taxon>
        <taxon>Mucoromycota</taxon>
        <taxon>Glomeromycotina</taxon>
        <taxon>Glomeromycetes</taxon>
        <taxon>Glomerales</taxon>
        <taxon>Glomeraceae</taxon>
        <taxon>Glomus</taxon>
    </lineage>
</organism>
<comment type="caution">
    <text evidence="1">The sequence shown here is derived from an EMBL/GenBank/DDBJ whole genome shotgun (WGS) entry which is preliminary data.</text>
</comment>
<reference evidence="1 2" key="1">
    <citation type="submission" date="2018-06" db="EMBL/GenBank/DDBJ databases">
        <title>Comparative genomics reveals the genomic features of Rhizophagus irregularis, R. cerebriforme, R. diaphanum and Gigaspora rosea, and their symbiotic lifestyle signature.</title>
        <authorList>
            <person name="Morin E."/>
            <person name="San Clemente H."/>
            <person name="Chen E.C.H."/>
            <person name="De La Providencia I."/>
            <person name="Hainaut M."/>
            <person name="Kuo A."/>
            <person name="Kohler A."/>
            <person name="Murat C."/>
            <person name="Tang N."/>
            <person name="Roy S."/>
            <person name="Loubradou J."/>
            <person name="Henrissat B."/>
            <person name="Grigoriev I.V."/>
            <person name="Corradi N."/>
            <person name="Roux C."/>
            <person name="Martin F.M."/>
        </authorList>
    </citation>
    <scope>NUCLEOTIDE SEQUENCE [LARGE SCALE GENOMIC DNA]</scope>
    <source>
        <strain evidence="1 2">DAOM 227022</strain>
    </source>
</reference>
<name>A0A397S7D9_9GLOM</name>
<dbReference type="AlphaFoldDB" id="A0A397S7D9"/>
<keyword evidence="2" id="KW-1185">Reference proteome</keyword>
<proteinExistence type="predicted"/>
<accession>A0A397S7D9</accession>
<evidence type="ECO:0000313" key="1">
    <source>
        <dbReference type="EMBL" id="RIA80679.1"/>
    </source>
</evidence>
<dbReference type="EMBL" id="QKYT01000920">
    <property type="protein sequence ID" value="RIA80679.1"/>
    <property type="molecule type" value="Genomic_DNA"/>
</dbReference>